<evidence type="ECO:0000313" key="2">
    <source>
        <dbReference type="EMBL" id="CAI9170679.1"/>
    </source>
</evidence>
<feature type="region of interest" description="Disordered" evidence="1">
    <location>
        <begin position="31"/>
        <end position="86"/>
    </location>
</feature>
<gene>
    <name evidence="2" type="ORF">MRATA1EN1_LOCUS19641</name>
</gene>
<protein>
    <submittedName>
        <fullName evidence="2">Uncharacterized protein</fullName>
    </submittedName>
</protein>
<organism evidence="2 3">
    <name type="scientific">Rangifer tarandus platyrhynchus</name>
    <name type="common">Svalbard reindeer</name>
    <dbReference type="NCBI Taxonomy" id="3082113"/>
    <lineage>
        <taxon>Eukaryota</taxon>
        <taxon>Metazoa</taxon>
        <taxon>Chordata</taxon>
        <taxon>Craniata</taxon>
        <taxon>Vertebrata</taxon>
        <taxon>Euteleostomi</taxon>
        <taxon>Mammalia</taxon>
        <taxon>Eutheria</taxon>
        <taxon>Laurasiatheria</taxon>
        <taxon>Artiodactyla</taxon>
        <taxon>Ruminantia</taxon>
        <taxon>Pecora</taxon>
        <taxon>Cervidae</taxon>
        <taxon>Odocoileinae</taxon>
        <taxon>Rangifer</taxon>
    </lineage>
</organism>
<dbReference type="Proteomes" id="UP001176941">
    <property type="component" value="Chromosome 3"/>
</dbReference>
<reference evidence="2" key="1">
    <citation type="submission" date="2023-04" db="EMBL/GenBank/DDBJ databases">
        <authorList>
            <consortium name="ELIXIR-Norway"/>
        </authorList>
    </citation>
    <scope>NUCLEOTIDE SEQUENCE [LARGE SCALE GENOMIC DNA]</scope>
</reference>
<keyword evidence="3" id="KW-1185">Reference proteome</keyword>
<name>A0ABN8ZAA8_RANTA</name>
<proteinExistence type="predicted"/>
<evidence type="ECO:0000256" key="1">
    <source>
        <dbReference type="SAM" id="MobiDB-lite"/>
    </source>
</evidence>
<sequence>MTCSASESGDESLCPPPPRCRVDCLTSHLGEEKRSRTPRCRPMGAGSRDSPLVRLRKGGDLCPVPPTGSRLGRGGNGGPGNLGNLPNCTRVVSNGDKICTLVPV</sequence>
<evidence type="ECO:0000313" key="3">
    <source>
        <dbReference type="Proteomes" id="UP001176941"/>
    </source>
</evidence>
<dbReference type="EMBL" id="OX459939">
    <property type="protein sequence ID" value="CAI9170679.1"/>
    <property type="molecule type" value="Genomic_DNA"/>
</dbReference>
<accession>A0ABN8ZAA8</accession>
<feature type="compositionally biased region" description="Gly residues" evidence="1">
    <location>
        <begin position="71"/>
        <end position="81"/>
    </location>
</feature>